<evidence type="ECO:0000256" key="1">
    <source>
        <dbReference type="ARBA" id="ARBA00022679"/>
    </source>
</evidence>
<reference evidence="7" key="1">
    <citation type="journal article" date="2019" name="Int. J. Syst. Evol. Microbiol.">
        <title>The Global Catalogue of Microorganisms (GCM) 10K type strain sequencing project: providing services to taxonomists for standard genome sequencing and annotation.</title>
        <authorList>
            <consortium name="The Broad Institute Genomics Platform"/>
            <consortium name="The Broad Institute Genome Sequencing Center for Infectious Disease"/>
            <person name="Wu L."/>
            <person name="Ma J."/>
        </authorList>
    </citation>
    <scope>NUCLEOTIDE SEQUENCE [LARGE SCALE GENOMIC DNA]</scope>
    <source>
        <strain evidence="7">ZS-35-S2</strain>
    </source>
</reference>
<keyword evidence="1" id="KW-0808">Transferase</keyword>
<keyword evidence="7" id="KW-1185">Reference proteome</keyword>
<evidence type="ECO:0000259" key="5">
    <source>
        <dbReference type="Pfam" id="PF02518"/>
    </source>
</evidence>
<proteinExistence type="predicted"/>
<keyword evidence="4" id="KW-1133">Transmembrane helix</keyword>
<evidence type="ECO:0000256" key="2">
    <source>
        <dbReference type="ARBA" id="ARBA00022777"/>
    </source>
</evidence>
<evidence type="ECO:0000256" key="4">
    <source>
        <dbReference type="SAM" id="Phobius"/>
    </source>
</evidence>
<name>A0ABW1K9L8_9ACTN</name>
<keyword evidence="3" id="KW-0902">Two-component regulatory system</keyword>
<dbReference type="CDD" id="cd16917">
    <property type="entry name" value="HATPase_UhpB-NarQ-NarX-like"/>
    <property type="match status" value="1"/>
</dbReference>
<gene>
    <name evidence="6" type="ORF">ACFP2T_19975</name>
</gene>
<evidence type="ECO:0000313" key="7">
    <source>
        <dbReference type="Proteomes" id="UP001596203"/>
    </source>
</evidence>
<protein>
    <submittedName>
        <fullName evidence="6">Sensor histidine kinase</fullName>
    </submittedName>
</protein>
<evidence type="ECO:0000313" key="6">
    <source>
        <dbReference type="EMBL" id="MFC6018475.1"/>
    </source>
</evidence>
<keyword evidence="4" id="KW-0472">Membrane</keyword>
<feature type="domain" description="Histidine kinase/HSP90-like ATPase" evidence="5">
    <location>
        <begin position="321"/>
        <end position="408"/>
    </location>
</feature>
<dbReference type="InterPro" id="IPR050482">
    <property type="entry name" value="Sensor_HK_TwoCompSys"/>
</dbReference>
<accession>A0ABW1K9L8</accession>
<comment type="caution">
    <text evidence="6">The sequence shown here is derived from an EMBL/GenBank/DDBJ whole genome shotgun (WGS) entry which is preliminary data.</text>
</comment>
<sequence>MPEPVEPSPPLVTEASPPLVTEMPAASALGWVYTVFPAMLRLTCGVACAVVALAVRTPPVSTPLLIVVVTLLTGWSLLFAGWMVWRDARGLAMAVDIGLTVGTCLLIRHLVASEVLPGEVSWVAIQASTSVIIAQFVLPMSRSVPAGLLVAAAYGLGAHLAGNDDEAIGHLVTLTVQTGSTAALANVARRSSRLADAAFAGYQQAARAALTARAAREAERQQNRDLHDTVLSTLTVVGLGAVAGQSPLLRDRAASDLRTLAALAGSREPAYGSTPGAEPLGGGQVTALDQRLRVLLGRLPELRAQVALEPCEVPAPVAEAVAHSAAEALSNVLRHAPGATASVRLTRAGHTVSVEVVDDGPGFDPETVPRHRYGLRESVHGRMATVGGRAEVDSAPGRGTRIRLEWPDVD</sequence>
<dbReference type="EMBL" id="JBHSPR010000017">
    <property type="protein sequence ID" value="MFC6018475.1"/>
    <property type="molecule type" value="Genomic_DNA"/>
</dbReference>
<feature type="transmembrane region" description="Helical" evidence="4">
    <location>
        <begin position="64"/>
        <end position="85"/>
    </location>
</feature>
<dbReference type="RefSeq" id="WP_377424014.1">
    <property type="nucleotide sequence ID" value="NZ_JBHSPR010000017.1"/>
</dbReference>
<dbReference type="Gene3D" id="3.30.565.10">
    <property type="entry name" value="Histidine kinase-like ATPase, C-terminal domain"/>
    <property type="match status" value="1"/>
</dbReference>
<dbReference type="Proteomes" id="UP001596203">
    <property type="component" value="Unassembled WGS sequence"/>
</dbReference>
<keyword evidence="2 6" id="KW-0418">Kinase</keyword>
<evidence type="ECO:0000256" key="3">
    <source>
        <dbReference type="ARBA" id="ARBA00023012"/>
    </source>
</evidence>
<dbReference type="SUPFAM" id="SSF55874">
    <property type="entry name" value="ATPase domain of HSP90 chaperone/DNA topoisomerase II/histidine kinase"/>
    <property type="match status" value="1"/>
</dbReference>
<dbReference type="InterPro" id="IPR036890">
    <property type="entry name" value="HATPase_C_sf"/>
</dbReference>
<organism evidence="6 7">
    <name type="scientific">Plantactinospora solaniradicis</name>
    <dbReference type="NCBI Taxonomy" id="1723736"/>
    <lineage>
        <taxon>Bacteria</taxon>
        <taxon>Bacillati</taxon>
        <taxon>Actinomycetota</taxon>
        <taxon>Actinomycetes</taxon>
        <taxon>Micromonosporales</taxon>
        <taxon>Micromonosporaceae</taxon>
        <taxon>Plantactinospora</taxon>
    </lineage>
</organism>
<keyword evidence="4" id="KW-0812">Transmembrane</keyword>
<dbReference type="InterPro" id="IPR003594">
    <property type="entry name" value="HATPase_dom"/>
</dbReference>
<dbReference type="Pfam" id="PF02518">
    <property type="entry name" value="HATPase_c"/>
    <property type="match status" value="1"/>
</dbReference>
<feature type="transmembrane region" description="Helical" evidence="4">
    <location>
        <begin position="31"/>
        <end position="55"/>
    </location>
</feature>
<dbReference type="GO" id="GO:0016301">
    <property type="term" value="F:kinase activity"/>
    <property type="evidence" value="ECO:0007669"/>
    <property type="project" value="UniProtKB-KW"/>
</dbReference>
<dbReference type="PANTHER" id="PTHR24421">
    <property type="entry name" value="NITRATE/NITRITE SENSOR PROTEIN NARX-RELATED"/>
    <property type="match status" value="1"/>
</dbReference>